<dbReference type="Proteomes" id="UP000434639">
    <property type="component" value="Unassembled WGS sequence"/>
</dbReference>
<dbReference type="SUPFAM" id="SSF50129">
    <property type="entry name" value="GroES-like"/>
    <property type="match status" value="1"/>
</dbReference>
<dbReference type="InterPro" id="IPR036291">
    <property type="entry name" value="NAD(P)-bd_dom_sf"/>
</dbReference>
<accession>A0A7X2S233</accession>
<dbReference type="GO" id="GO:0003960">
    <property type="term" value="F:quinone reductase (NADPH) activity"/>
    <property type="evidence" value="ECO:0007669"/>
    <property type="project" value="TreeGrafter"/>
</dbReference>
<dbReference type="GO" id="GO:0008270">
    <property type="term" value="F:zinc ion binding"/>
    <property type="evidence" value="ECO:0007669"/>
    <property type="project" value="InterPro"/>
</dbReference>
<dbReference type="InterPro" id="IPR013149">
    <property type="entry name" value="ADH-like_C"/>
</dbReference>
<reference evidence="4 5" key="1">
    <citation type="journal article" date="2017" name="Int. J. Syst. Evol. Microbiol.">
        <title>Bacillus mangrovi sp. nov., isolated from a sediment sample from a mangrove forest.</title>
        <authorList>
            <person name="Gupta V."/>
            <person name="Singh P.K."/>
            <person name="Korpole S."/>
            <person name="Tanuku N.R.S."/>
            <person name="Pinnaka A.K."/>
        </authorList>
    </citation>
    <scope>NUCLEOTIDE SEQUENCE [LARGE SCALE GENOMIC DNA]</scope>
    <source>
        <strain evidence="4 5">KCTC 33872</strain>
    </source>
</reference>
<evidence type="ECO:0000256" key="2">
    <source>
        <dbReference type="ARBA" id="ARBA00023002"/>
    </source>
</evidence>
<organism evidence="4 5">
    <name type="scientific">Metabacillus mangrovi</name>
    <dbReference type="NCBI Taxonomy" id="1491830"/>
    <lineage>
        <taxon>Bacteria</taxon>
        <taxon>Bacillati</taxon>
        <taxon>Bacillota</taxon>
        <taxon>Bacilli</taxon>
        <taxon>Bacillales</taxon>
        <taxon>Bacillaceae</taxon>
        <taxon>Metabacillus</taxon>
    </lineage>
</organism>
<sequence length="325" mass="34250">MKAIVVEEFGGSDKMKYIDWETPDPGPGEVLIQVEKTSVNFADIKGRYGKKGGKVPYVPGLDLAGTVIGSGEGVTKFFPGQRVVAFPSKGSYAQFAVADERLVFAIPDNMDWSAAAAFPVVSFTAYQLLADVGRVQPGESVLIHAAAGGIGTTAIQLAKAMGAGQVIGTVGKVDKIPAAYRAGADYVICLESEDFPPAVLDATEGEGADVILDSISGAVAEQSLTCLAPYGRLVHFGNAGGEAGSFQTADLHSSCRAVLGFSFGTTRKKRPHLLEKTAEHVFSLYEKGLLNIEIGGRYPLEQAAEAHDLVESRMSTGKVLLDVNH</sequence>
<dbReference type="GO" id="GO:0005829">
    <property type="term" value="C:cytosol"/>
    <property type="evidence" value="ECO:0007669"/>
    <property type="project" value="TreeGrafter"/>
</dbReference>
<feature type="domain" description="Enoyl reductase (ER)" evidence="3">
    <location>
        <begin position="10"/>
        <end position="321"/>
    </location>
</feature>
<dbReference type="InterPro" id="IPR020843">
    <property type="entry name" value="ER"/>
</dbReference>
<dbReference type="SUPFAM" id="SSF51735">
    <property type="entry name" value="NAD(P)-binding Rossmann-fold domains"/>
    <property type="match status" value="1"/>
</dbReference>
<dbReference type="Gene3D" id="3.90.180.10">
    <property type="entry name" value="Medium-chain alcohol dehydrogenases, catalytic domain"/>
    <property type="match status" value="1"/>
</dbReference>
<dbReference type="InterPro" id="IPR002364">
    <property type="entry name" value="Quin_OxRdtase/zeta-crystal_CS"/>
</dbReference>
<evidence type="ECO:0000259" key="3">
    <source>
        <dbReference type="SMART" id="SM00829"/>
    </source>
</evidence>
<dbReference type="Pfam" id="PF00107">
    <property type="entry name" value="ADH_zinc_N"/>
    <property type="match status" value="1"/>
</dbReference>
<evidence type="ECO:0000313" key="5">
    <source>
        <dbReference type="Proteomes" id="UP000434639"/>
    </source>
</evidence>
<dbReference type="SMART" id="SM00829">
    <property type="entry name" value="PKS_ER"/>
    <property type="match status" value="1"/>
</dbReference>
<dbReference type="PANTHER" id="PTHR48106">
    <property type="entry name" value="QUINONE OXIDOREDUCTASE PIG3-RELATED"/>
    <property type="match status" value="1"/>
</dbReference>
<dbReference type="PANTHER" id="PTHR48106:SF13">
    <property type="entry name" value="QUINONE OXIDOREDUCTASE-RELATED"/>
    <property type="match status" value="1"/>
</dbReference>
<dbReference type="AlphaFoldDB" id="A0A7X2S233"/>
<dbReference type="GO" id="GO:0070402">
    <property type="term" value="F:NADPH binding"/>
    <property type="evidence" value="ECO:0007669"/>
    <property type="project" value="TreeGrafter"/>
</dbReference>
<dbReference type="Gene3D" id="3.40.50.720">
    <property type="entry name" value="NAD(P)-binding Rossmann-like Domain"/>
    <property type="match status" value="1"/>
</dbReference>
<dbReference type="EMBL" id="WMIB01000001">
    <property type="protein sequence ID" value="MTH52299.1"/>
    <property type="molecule type" value="Genomic_DNA"/>
</dbReference>
<dbReference type="InterPro" id="IPR011032">
    <property type="entry name" value="GroES-like_sf"/>
</dbReference>
<dbReference type="CDD" id="cd08241">
    <property type="entry name" value="QOR1"/>
    <property type="match status" value="1"/>
</dbReference>
<comment type="caution">
    <text evidence="4">The sequence shown here is derived from an EMBL/GenBank/DDBJ whole genome shotgun (WGS) entry which is preliminary data.</text>
</comment>
<evidence type="ECO:0000256" key="1">
    <source>
        <dbReference type="ARBA" id="ARBA00022857"/>
    </source>
</evidence>
<keyword evidence="2" id="KW-0560">Oxidoreductase</keyword>
<keyword evidence="5" id="KW-1185">Reference proteome</keyword>
<dbReference type="InterPro" id="IPR013154">
    <property type="entry name" value="ADH-like_N"/>
</dbReference>
<evidence type="ECO:0000313" key="4">
    <source>
        <dbReference type="EMBL" id="MTH52299.1"/>
    </source>
</evidence>
<gene>
    <name evidence="4" type="ORF">GKZ89_02690</name>
</gene>
<dbReference type="RefSeq" id="WP_162356388.1">
    <property type="nucleotide sequence ID" value="NZ_WMIB01000001.1"/>
</dbReference>
<dbReference type="PROSITE" id="PS01162">
    <property type="entry name" value="QOR_ZETA_CRYSTAL"/>
    <property type="match status" value="1"/>
</dbReference>
<keyword evidence="1" id="KW-0521">NADP</keyword>
<name>A0A7X2S233_9BACI</name>
<dbReference type="GO" id="GO:0035925">
    <property type="term" value="F:mRNA 3'-UTR AU-rich region binding"/>
    <property type="evidence" value="ECO:0007669"/>
    <property type="project" value="TreeGrafter"/>
</dbReference>
<protein>
    <submittedName>
        <fullName evidence="4">Zinc-binding dehydrogenase</fullName>
    </submittedName>
</protein>
<dbReference type="Pfam" id="PF08240">
    <property type="entry name" value="ADH_N"/>
    <property type="match status" value="1"/>
</dbReference>
<proteinExistence type="predicted"/>